<sequence length="172" mass="19440">MEPKLIFEAKLKCPVCGNETLIARDYLYDAGEVGKLVLSNWECTSCNYKFRDVKPYETRGPKTLEFVVEKEEDLNVMVYRSPFAIVKIPELGIEIYPADASQGILSTVEGILEDFLENLGSLCQENDCHDVYEAKEGKRKFTLIIEDSSGLSFIKSEKVKITRSLSLSQTQP</sequence>
<gene>
    <name evidence="6" type="ORF">D1867_09320</name>
</gene>
<organism evidence="6 7">
    <name type="scientific">Acidianus infernus</name>
    <dbReference type="NCBI Taxonomy" id="12915"/>
    <lineage>
        <taxon>Archaea</taxon>
        <taxon>Thermoproteota</taxon>
        <taxon>Thermoprotei</taxon>
        <taxon>Sulfolobales</taxon>
        <taxon>Sulfolobaceae</taxon>
        <taxon>Acidianus</taxon>
    </lineage>
</organism>
<dbReference type="EMBL" id="WFIY01000004">
    <property type="protein sequence ID" value="MUM65435.1"/>
    <property type="molecule type" value="Genomic_DNA"/>
</dbReference>
<proteinExistence type="inferred from homology"/>
<protein>
    <submittedName>
        <fullName evidence="6">ZPR1 zinc finger domain-containing protein</fullName>
    </submittedName>
</protein>
<dbReference type="PANTHER" id="PTHR10876">
    <property type="entry name" value="ZINC FINGER PROTEIN ZPR1"/>
    <property type="match status" value="1"/>
</dbReference>
<dbReference type="NCBIfam" id="TIGR00310">
    <property type="entry name" value="ZPR1_znf"/>
    <property type="match status" value="1"/>
</dbReference>
<dbReference type="InterPro" id="IPR042451">
    <property type="entry name" value="ZPR1_A/B_dom"/>
</dbReference>
<dbReference type="OrthoDB" id="14924at2157"/>
<dbReference type="Pfam" id="PF22794">
    <property type="entry name" value="jr-ZPR1"/>
    <property type="match status" value="1"/>
</dbReference>
<accession>A0A6A9QGK4</accession>
<comment type="similarity">
    <text evidence="1">Belongs to the ZPR1 family.</text>
</comment>
<dbReference type="PANTHER" id="PTHR10876:SF0">
    <property type="entry name" value="ZINC FINGER PROTEIN ZPR1"/>
    <property type="match status" value="1"/>
</dbReference>
<dbReference type="InterPro" id="IPR056180">
    <property type="entry name" value="ZPR1_jr_dom"/>
</dbReference>
<dbReference type="RefSeq" id="WP_155863890.1">
    <property type="nucleotide sequence ID" value="NZ_WFIY01000004.1"/>
</dbReference>
<keyword evidence="4" id="KW-0862">Zinc</keyword>
<evidence type="ECO:0000313" key="7">
    <source>
        <dbReference type="Proteomes" id="UP000440125"/>
    </source>
</evidence>
<evidence type="ECO:0000259" key="5">
    <source>
        <dbReference type="SMART" id="SM00709"/>
    </source>
</evidence>
<dbReference type="InterPro" id="IPR004470">
    <property type="entry name" value="ZPR1-like_arc"/>
</dbReference>
<evidence type="ECO:0000313" key="6">
    <source>
        <dbReference type="EMBL" id="MUM65435.1"/>
    </source>
</evidence>
<dbReference type="InterPro" id="IPR004457">
    <property type="entry name" value="Znf_ZPR1"/>
</dbReference>
<comment type="caution">
    <text evidence="6">The sequence shown here is derived from an EMBL/GenBank/DDBJ whole genome shotgun (WGS) entry which is preliminary data.</text>
</comment>
<dbReference type="NCBIfam" id="TIGR00340">
    <property type="entry name" value="zpr1_rel"/>
    <property type="match status" value="1"/>
</dbReference>
<evidence type="ECO:0000256" key="2">
    <source>
        <dbReference type="ARBA" id="ARBA00022723"/>
    </source>
</evidence>
<name>A0A6A9QGK4_ACIIN</name>
<reference evidence="6 7" key="1">
    <citation type="submission" date="2019-10" db="EMBL/GenBank/DDBJ databases">
        <title>Genome Sequences from Six Type Strain Members of the Archaeal Family Sulfolobaceae: Acidianus ambivalens, Acidianus infernus, Metallosphaera prunae, Stygiolobus azoricus, Sulfolobus metallicus, and Sulfurisphaera ohwakuensis.</title>
        <authorList>
            <person name="Counts J.A."/>
            <person name="Kelly R.M."/>
        </authorList>
    </citation>
    <scope>NUCLEOTIDE SEQUENCE [LARGE SCALE GENOMIC DNA]</scope>
    <source>
        <strain evidence="6 7">DSM 3191</strain>
    </source>
</reference>
<keyword evidence="3" id="KW-0863">Zinc-finger</keyword>
<dbReference type="AlphaFoldDB" id="A0A6A9QGK4"/>
<evidence type="ECO:0000256" key="1">
    <source>
        <dbReference type="ARBA" id="ARBA00008354"/>
    </source>
</evidence>
<evidence type="ECO:0000256" key="3">
    <source>
        <dbReference type="ARBA" id="ARBA00022771"/>
    </source>
</evidence>
<evidence type="ECO:0000256" key="4">
    <source>
        <dbReference type="ARBA" id="ARBA00022833"/>
    </source>
</evidence>
<keyword evidence="2" id="KW-0479">Metal-binding</keyword>
<dbReference type="Gene3D" id="2.60.120.1040">
    <property type="entry name" value="ZPR1, A/B domain"/>
    <property type="match status" value="1"/>
</dbReference>
<feature type="domain" description="Zinc finger ZPR1-type" evidence="5">
    <location>
        <begin position="11"/>
        <end position="156"/>
    </location>
</feature>
<dbReference type="SMART" id="SM00709">
    <property type="entry name" value="Zpr1"/>
    <property type="match status" value="1"/>
</dbReference>
<dbReference type="InterPro" id="IPR040141">
    <property type="entry name" value="ZPR1"/>
</dbReference>
<dbReference type="GO" id="GO:0008270">
    <property type="term" value="F:zinc ion binding"/>
    <property type="evidence" value="ECO:0007669"/>
    <property type="project" value="UniProtKB-KW"/>
</dbReference>
<keyword evidence="7" id="KW-1185">Reference proteome</keyword>
<dbReference type="Proteomes" id="UP000440125">
    <property type="component" value="Unassembled WGS sequence"/>
</dbReference>